<protein>
    <submittedName>
        <fullName evidence="2">Sugar phosphate isomerase/epimerase</fullName>
    </submittedName>
</protein>
<evidence type="ECO:0000313" key="2">
    <source>
        <dbReference type="EMBL" id="HGG99832.1"/>
    </source>
</evidence>
<organism evidence="2">
    <name type="scientific">Thermodesulfovibrio aggregans</name>
    <dbReference type="NCBI Taxonomy" id="86166"/>
    <lineage>
        <taxon>Bacteria</taxon>
        <taxon>Pseudomonadati</taxon>
        <taxon>Nitrospirota</taxon>
        <taxon>Thermodesulfovibrionia</taxon>
        <taxon>Thermodesulfovibrionales</taxon>
        <taxon>Thermodesulfovibrionaceae</taxon>
        <taxon>Thermodesulfovibrio</taxon>
    </lineage>
</organism>
<proteinExistence type="predicted"/>
<gene>
    <name evidence="2" type="ORF">ENV75_05235</name>
</gene>
<keyword evidence="2" id="KW-0413">Isomerase</keyword>
<dbReference type="InterPro" id="IPR050312">
    <property type="entry name" value="IolE/XylAMocC-like"/>
</dbReference>
<dbReference type="FunFam" id="3.20.20.150:FF:000039">
    <property type="entry name" value="AP endonuclease, family 2"/>
    <property type="match status" value="1"/>
</dbReference>
<dbReference type="GO" id="GO:0016853">
    <property type="term" value="F:isomerase activity"/>
    <property type="evidence" value="ECO:0007669"/>
    <property type="project" value="UniProtKB-KW"/>
</dbReference>
<dbReference type="AlphaFoldDB" id="A0A7C4AJU8"/>
<dbReference type="InterPro" id="IPR013022">
    <property type="entry name" value="Xyl_isomerase-like_TIM-brl"/>
</dbReference>
<name>A0A7C4AJU8_9BACT</name>
<dbReference type="Gene3D" id="3.20.20.150">
    <property type="entry name" value="Divalent-metal-dependent TIM barrel enzymes"/>
    <property type="match status" value="1"/>
</dbReference>
<reference evidence="2" key="1">
    <citation type="journal article" date="2020" name="mSystems">
        <title>Genome- and Community-Level Interaction Insights into Carbon Utilization and Element Cycling Functions of Hydrothermarchaeota in Hydrothermal Sediment.</title>
        <authorList>
            <person name="Zhou Z."/>
            <person name="Liu Y."/>
            <person name="Xu W."/>
            <person name="Pan J."/>
            <person name="Luo Z.H."/>
            <person name="Li M."/>
        </authorList>
    </citation>
    <scope>NUCLEOTIDE SEQUENCE [LARGE SCALE GENOMIC DNA]</scope>
    <source>
        <strain evidence="2">SpSt-788</strain>
    </source>
</reference>
<dbReference type="SUPFAM" id="SSF51658">
    <property type="entry name" value="Xylose isomerase-like"/>
    <property type="match status" value="1"/>
</dbReference>
<dbReference type="EMBL" id="DTHO01000057">
    <property type="protein sequence ID" value="HGG99832.1"/>
    <property type="molecule type" value="Genomic_DNA"/>
</dbReference>
<dbReference type="PANTHER" id="PTHR12110:SF21">
    <property type="entry name" value="XYLOSE ISOMERASE-LIKE TIM BARREL DOMAIN-CONTAINING PROTEIN"/>
    <property type="match status" value="1"/>
</dbReference>
<dbReference type="Pfam" id="PF01261">
    <property type="entry name" value="AP_endonuc_2"/>
    <property type="match status" value="1"/>
</dbReference>
<feature type="domain" description="Xylose isomerase-like TIM barrel" evidence="1">
    <location>
        <begin position="28"/>
        <end position="234"/>
    </location>
</feature>
<accession>A0A7C4AJU8</accession>
<evidence type="ECO:0000259" key="1">
    <source>
        <dbReference type="Pfam" id="PF01261"/>
    </source>
</evidence>
<dbReference type="InterPro" id="IPR036237">
    <property type="entry name" value="Xyl_isomerase-like_sf"/>
</dbReference>
<sequence length="261" mass="30790">MIKPHIHIPYGRIYEFIDIIKNERLDLEIYFDAKSLDSITDEDILKLKKALSYKPSLSFHAPFMDLSPGAIDSKVKNITIERFGQMFDIAEKLLPKAIVFHSGYDKWKYAFKVNVWLEESIFTWSKLLPRAESLNVKIAIENIFEEEPESLQSLMKAINSPYFGVCFDTGHFNLFSKKSLEEWMSYLNNYIVEFHLHDNHKKFDEHLAIGEGFFDFDKLFKINKCRNCIYTIETHSVENVFKSIKRFNEYLNKSEILEETL</sequence>
<comment type="caution">
    <text evidence="2">The sequence shown here is derived from an EMBL/GenBank/DDBJ whole genome shotgun (WGS) entry which is preliminary data.</text>
</comment>
<dbReference type="PANTHER" id="PTHR12110">
    <property type="entry name" value="HYDROXYPYRUVATE ISOMERASE"/>
    <property type="match status" value="1"/>
</dbReference>